<accession>A0ABW7WRL9</accession>
<evidence type="ECO:0000313" key="1">
    <source>
        <dbReference type="EMBL" id="MFI2471830.1"/>
    </source>
</evidence>
<organism evidence="1 2">
    <name type="scientific">Nocardia xishanensis</name>
    <dbReference type="NCBI Taxonomy" id="238964"/>
    <lineage>
        <taxon>Bacteria</taxon>
        <taxon>Bacillati</taxon>
        <taxon>Actinomycetota</taxon>
        <taxon>Actinomycetes</taxon>
        <taxon>Mycobacteriales</taxon>
        <taxon>Nocardiaceae</taxon>
        <taxon>Nocardia</taxon>
    </lineage>
</organism>
<keyword evidence="2" id="KW-1185">Reference proteome</keyword>
<proteinExistence type="predicted"/>
<evidence type="ECO:0000313" key="2">
    <source>
        <dbReference type="Proteomes" id="UP001611415"/>
    </source>
</evidence>
<reference evidence="1 2" key="1">
    <citation type="submission" date="2024-10" db="EMBL/GenBank/DDBJ databases">
        <title>The Natural Products Discovery Center: Release of the First 8490 Sequenced Strains for Exploring Actinobacteria Biosynthetic Diversity.</title>
        <authorList>
            <person name="Kalkreuter E."/>
            <person name="Kautsar S.A."/>
            <person name="Yang D."/>
            <person name="Bader C.D."/>
            <person name="Teijaro C.N."/>
            <person name="Fluegel L."/>
            <person name="Davis C.M."/>
            <person name="Simpson J.R."/>
            <person name="Lauterbach L."/>
            <person name="Steele A.D."/>
            <person name="Gui C."/>
            <person name="Meng S."/>
            <person name="Li G."/>
            <person name="Viehrig K."/>
            <person name="Ye F."/>
            <person name="Su P."/>
            <person name="Kiefer A.F."/>
            <person name="Nichols A."/>
            <person name="Cepeda A.J."/>
            <person name="Yan W."/>
            <person name="Fan B."/>
            <person name="Jiang Y."/>
            <person name="Adhikari A."/>
            <person name="Zheng C.-J."/>
            <person name="Schuster L."/>
            <person name="Cowan T.M."/>
            <person name="Smanski M.J."/>
            <person name="Chevrette M.G."/>
            <person name="De Carvalho L.P.S."/>
            <person name="Shen B."/>
        </authorList>
    </citation>
    <scope>NUCLEOTIDE SEQUENCE [LARGE SCALE GENOMIC DNA]</scope>
    <source>
        <strain evidence="1 2">NPDC019275</strain>
    </source>
</reference>
<comment type="caution">
    <text evidence="1">The sequence shown here is derived from an EMBL/GenBank/DDBJ whole genome shotgun (WGS) entry which is preliminary data.</text>
</comment>
<dbReference type="EMBL" id="JBIRYO010000001">
    <property type="protein sequence ID" value="MFI2471830.1"/>
    <property type="molecule type" value="Genomic_DNA"/>
</dbReference>
<protein>
    <submittedName>
        <fullName evidence="1">Uncharacterized protein</fullName>
    </submittedName>
</protein>
<name>A0ABW7WRL9_9NOCA</name>
<gene>
    <name evidence="1" type="ORF">ACH49W_00485</name>
</gene>
<dbReference type="Proteomes" id="UP001611415">
    <property type="component" value="Unassembled WGS sequence"/>
</dbReference>
<dbReference type="RefSeq" id="WP_397090324.1">
    <property type="nucleotide sequence ID" value="NZ_JBIRYO010000001.1"/>
</dbReference>
<sequence>MVEVCAATTGIPADASFADVMGSWLGQTVTAVARTASRHGFRFTRNLEHYGTL</sequence>